<protein>
    <submittedName>
        <fullName evidence="1">Uncharacterized protein</fullName>
    </submittedName>
</protein>
<accession>A0ACC3NV59</accession>
<evidence type="ECO:0000313" key="1">
    <source>
        <dbReference type="EMBL" id="KAK3723582.1"/>
    </source>
</evidence>
<comment type="caution">
    <text evidence="1">The sequence shown here is derived from an EMBL/GenBank/DDBJ whole genome shotgun (WGS) entry which is preliminary data.</text>
</comment>
<dbReference type="Proteomes" id="UP001281147">
    <property type="component" value="Unassembled WGS sequence"/>
</dbReference>
<reference evidence="1" key="1">
    <citation type="submission" date="2023-07" db="EMBL/GenBank/DDBJ databases">
        <title>Black Yeasts Isolated from many extreme environments.</title>
        <authorList>
            <person name="Coleine C."/>
            <person name="Stajich J.E."/>
            <person name="Selbmann L."/>
        </authorList>
    </citation>
    <scope>NUCLEOTIDE SEQUENCE</scope>
    <source>
        <strain evidence="1">CCFEE 5714</strain>
    </source>
</reference>
<dbReference type="EMBL" id="JAUTXU010000009">
    <property type="protein sequence ID" value="KAK3723582.1"/>
    <property type="molecule type" value="Genomic_DNA"/>
</dbReference>
<keyword evidence="2" id="KW-1185">Reference proteome</keyword>
<evidence type="ECO:0000313" key="2">
    <source>
        <dbReference type="Proteomes" id="UP001281147"/>
    </source>
</evidence>
<proteinExistence type="predicted"/>
<name>A0ACC3NV59_9PEZI</name>
<gene>
    <name evidence="1" type="ORF">LTR37_001834</name>
</gene>
<sequence length="570" mass="59436">MAPPHKKRRISSLVVESLPSRSELSVSEPTPGFAHSVEQIEHKPQHIQEIHLQIQERSVTAALRKTHQQLHRRQASGYTTVESVIETIDSLGVTILSTVTNVLPATTPLSTTPSISSQSTFEERSSSTTGETSVEPTDETTGETLDQTPSTSSSNSNSTSDQSTTSETRSGQSTSSRTSSPSESTGSPSPNFTNGNGNSTIESTGRRTSERTSDRTSSRTAVVLGTLSNGDTTTFTRSNKPYTTTLQNGDILTVCPTAGECRETTRESRESQNSQRTTKTTATSLTSSLQPISTTSAPLIGGGGVGQGSPTSSATSTSSPTHNSSSDDSTPPPGTIAGGVVGGAAGLAIILLIALVALRWYKRKSQQGHHALPPSSAVSPEHDTLSSPRGPGMAERAGLAPFVSAVPGFFRHSTRGAEEPPPSERGFTRVSGRKLPSQFSEGMSSGDGSRAPPSMPLTNQERNLSSTSFYRDSNGFYGGEGTPAELSGSPIGGGSPPGELVLSPGPQRTPTVHAGGPYLISPSSSTPATPRLPMIPGSPPGTAVTSPMHARSETPSSIPDNRSSRFTEEV</sequence>
<organism evidence="1 2">
    <name type="scientific">Vermiconidia calcicola</name>
    <dbReference type="NCBI Taxonomy" id="1690605"/>
    <lineage>
        <taxon>Eukaryota</taxon>
        <taxon>Fungi</taxon>
        <taxon>Dikarya</taxon>
        <taxon>Ascomycota</taxon>
        <taxon>Pezizomycotina</taxon>
        <taxon>Dothideomycetes</taxon>
        <taxon>Dothideomycetidae</taxon>
        <taxon>Mycosphaerellales</taxon>
        <taxon>Extremaceae</taxon>
        <taxon>Vermiconidia</taxon>
    </lineage>
</organism>